<reference evidence="1 2" key="1">
    <citation type="submission" date="2014-07" db="EMBL/GenBank/DDBJ databases">
        <title>Expanding our view of genomic diversity in Candidatus Accumulibacter clades.</title>
        <authorList>
            <person name="Skennerton C.T."/>
            <person name="Barr J.J."/>
            <person name="Slater F.R."/>
            <person name="Bond P.L."/>
            <person name="Tyson G.W."/>
        </authorList>
    </citation>
    <scope>NUCLEOTIDE SEQUENCE [LARGE SCALE GENOMIC DNA]</scope>
    <source>
        <strain evidence="2">SK-01</strain>
    </source>
</reference>
<accession>A0A084Y2J1</accession>
<comment type="caution">
    <text evidence="1">The sequence shown here is derived from an EMBL/GenBank/DDBJ whole genome shotgun (WGS) entry which is preliminary data.</text>
</comment>
<dbReference type="Proteomes" id="UP000019812">
    <property type="component" value="Unassembled WGS sequence"/>
</dbReference>
<protein>
    <submittedName>
        <fullName evidence="1">Uncharacterized protein</fullName>
    </submittedName>
</protein>
<evidence type="ECO:0000313" key="1">
    <source>
        <dbReference type="EMBL" id="KFB68935.1"/>
    </source>
</evidence>
<dbReference type="STRING" id="1457154.CAPSK01_001790"/>
<gene>
    <name evidence="1" type="ORF">CAPSK01_001790</name>
</gene>
<sequence length="151" mass="15446">MASGNFTLFSKNKDDIRINDLALATVKMALISSAWTPDSSVTGNSVWADISANEVSGNGWTAGGETLASLAATAISGGFKFSSASPSKTASGGSIPAFRYAVMYVSGTLWSMSNPLIGYFVGDSTPADIPATTTGNALTLTCPAGGWFDIT</sequence>
<organism evidence="1 2">
    <name type="scientific">Candidatus Accumulibacter vicinus</name>
    <dbReference type="NCBI Taxonomy" id="2954382"/>
    <lineage>
        <taxon>Bacteria</taxon>
        <taxon>Pseudomonadati</taxon>
        <taxon>Pseudomonadota</taxon>
        <taxon>Betaproteobacteria</taxon>
        <taxon>Candidatus Accumulibacter</taxon>
    </lineage>
</organism>
<name>A0A084Y2J1_9PROT</name>
<dbReference type="AlphaFoldDB" id="A0A084Y2J1"/>
<evidence type="ECO:0000313" key="2">
    <source>
        <dbReference type="Proteomes" id="UP000019812"/>
    </source>
</evidence>
<dbReference type="EMBL" id="JDSS02000019">
    <property type="protein sequence ID" value="KFB68935.1"/>
    <property type="molecule type" value="Genomic_DNA"/>
</dbReference>
<proteinExistence type="predicted"/>